<proteinExistence type="predicted"/>
<evidence type="ECO:0000313" key="2">
    <source>
        <dbReference type="EMBL" id="KMW67563.1"/>
    </source>
</evidence>
<accession>A0A0J9EMQ1</accession>
<keyword evidence="1" id="KW-1133">Transmembrane helix</keyword>
<name>A0A0J9EMQ1_AJEDA</name>
<feature type="transmembrane region" description="Helical" evidence="1">
    <location>
        <begin position="205"/>
        <end position="228"/>
    </location>
</feature>
<keyword evidence="1" id="KW-0472">Membrane</keyword>
<reference evidence="2" key="1">
    <citation type="submission" date="2010-03" db="EMBL/GenBank/DDBJ databases">
        <title>Annotation of Blastomyces dermatitidis strain ATCC 18188.</title>
        <authorList>
            <consortium name="The Broad Institute Genome Sequencing Platform"/>
            <consortium name="Broad Institute Genome Sequencing Center for Infectious Disease."/>
            <person name="Cuomo C."/>
            <person name="Klein B."/>
            <person name="Sullivan T."/>
            <person name="Heitman J."/>
            <person name="Young S."/>
            <person name="Zeng Q."/>
            <person name="Gargeya S."/>
            <person name="Alvarado L."/>
            <person name="Berlin A.M."/>
            <person name="Chapman S.B."/>
            <person name="Chen Z."/>
            <person name="Freedman E."/>
            <person name="Gellesch M."/>
            <person name="Goldberg J."/>
            <person name="Griggs A."/>
            <person name="Gujja S."/>
            <person name="Heilman E."/>
            <person name="Heiman D."/>
            <person name="Howarth C."/>
            <person name="Mehta T."/>
            <person name="Neiman D."/>
            <person name="Pearson M."/>
            <person name="Roberts A."/>
            <person name="Saif S."/>
            <person name="Shea T."/>
            <person name="Shenoy N."/>
            <person name="Sisk P."/>
            <person name="Stolte C."/>
            <person name="Sykes S."/>
            <person name="White J."/>
            <person name="Yandava C."/>
            <person name="Haas B."/>
            <person name="Nusbaum C."/>
            <person name="Birren B."/>
        </authorList>
    </citation>
    <scope>NUCLEOTIDE SEQUENCE</scope>
    <source>
        <strain evidence="2">ATCC 18188</strain>
    </source>
</reference>
<gene>
    <name evidence="2" type="ORF">BDDG_12189</name>
</gene>
<dbReference type="AlphaFoldDB" id="A0A0J9EMQ1"/>
<keyword evidence="1" id="KW-0812">Transmembrane</keyword>
<sequence>LTTSISQLCDLSLIQLAFHVHSYKETFTILHHSFTNFSHSSIIFFIIIIIEYHYLIQDFYFFFCLTLFICSSITLYVFLTMTSHSHIKYYCSAYTEQFVSKLSYIDRSVSVNDSEFNVELLIKNLKNVIMKKLSVLCMIRSSVSLSSLSVSFSVTFSQSSTSASVSGSLTSATSVSVTLTSVTSGFAVSAFVISSSQFKEMLCRLNELCLSAYILSLFLLTLRIIYYICVFRNRNTDVILFYTHECEAFALMSEIILIKDDNTAETTLSHFQASSVTFSPFSVGKIVRTLS</sequence>
<protein>
    <submittedName>
        <fullName evidence="2">Uncharacterized protein</fullName>
    </submittedName>
</protein>
<feature type="non-terminal residue" evidence="2">
    <location>
        <position position="1"/>
    </location>
</feature>
<dbReference type="Proteomes" id="UP000007802">
    <property type="component" value="Unassembled WGS sequence"/>
</dbReference>
<feature type="transmembrane region" description="Helical" evidence="1">
    <location>
        <begin position="174"/>
        <end position="193"/>
    </location>
</feature>
<feature type="transmembrane region" description="Helical" evidence="1">
    <location>
        <begin position="34"/>
        <end position="54"/>
    </location>
</feature>
<dbReference type="EMBL" id="GG749427">
    <property type="protein sequence ID" value="KMW67563.1"/>
    <property type="molecule type" value="Genomic_DNA"/>
</dbReference>
<evidence type="ECO:0000256" key="1">
    <source>
        <dbReference type="SAM" id="Phobius"/>
    </source>
</evidence>
<feature type="non-terminal residue" evidence="2">
    <location>
        <position position="291"/>
    </location>
</feature>
<feature type="transmembrane region" description="Helical" evidence="1">
    <location>
        <begin position="60"/>
        <end position="79"/>
    </location>
</feature>
<organism evidence="2">
    <name type="scientific">Ajellomyces dermatitidis (strain ATCC 18188 / CBS 674.68)</name>
    <name type="common">Blastomyces dermatitidis</name>
    <dbReference type="NCBI Taxonomy" id="653446"/>
    <lineage>
        <taxon>Eukaryota</taxon>
        <taxon>Fungi</taxon>
        <taxon>Dikarya</taxon>
        <taxon>Ascomycota</taxon>
        <taxon>Pezizomycotina</taxon>
        <taxon>Eurotiomycetes</taxon>
        <taxon>Eurotiomycetidae</taxon>
        <taxon>Onygenales</taxon>
        <taxon>Ajellomycetaceae</taxon>
        <taxon>Blastomyces</taxon>
    </lineage>
</organism>